<gene>
    <name evidence="1" type="ORF">IAB44_07700</name>
</gene>
<name>A0A9D1JKI4_9FIRM</name>
<dbReference type="AlphaFoldDB" id="A0A9D1JKI4"/>
<reference evidence="1" key="1">
    <citation type="submission" date="2020-10" db="EMBL/GenBank/DDBJ databases">
        <authorList>
            <person name="Gilroy R."/>
        </authorList>
    </citation>
    <scope>NUCLEOTIDE SEQUENCE</scope>
    <source>
        <strain evidence="1">CHK190-19873</strain>
    </source>
</reference>
<accession>A0A9D1JKI4</accession>
<comment type="caution">
    <text evidence="1">The sequence shown here is derived from an EMBL/GenBank/DDBJ whole genome shotgun (WGS) entry which is preliminary data.</text>
</comment>
<reference evidence="1" key="2">
    <citation type="journal article" date="2021" name="PeerJ">
        <title>Extensive microbial diversity within the chicken gut microbiome revealed by metagenomics and culture.</title>
        <authorList>
            <person name="Gilroy R."/>
            <person name="Ravi A."/>
            <person name="Getino M."/>
            <person name="Pursley I."/>
            <person name="Horton D.L."/>
            <person name="Alikhan N.F."/>
            <person name="Baker D."/>
            <person name="Gharbi K."/>
            <person name="Hall N."/>
            <person name="Watson M."/>
            <person name="Adriaenssens E.M."/>
            <person name="Foster-Nyarko E."/>
            <person name="Jarju S."/>
            <person name="Secka A."/>
            <person name="Antonio M."/>
            <person name="Oren A."/>
            <person name="Chaudhuri R.R."/>
            <person name="La Ragione R."/>
            <person name="Hildebrand F."/>
            <person name="Pallen M.J."/>
        </authorList>
    </citation>
    <scope>NUCLEOTIDE SEQUENCE</scope>
    <source>
        <strain evidence="1">CHK190-19873</strain>
    </source>
</reference>
<sequence>MWRSKCFRCLDLGLRNHVECNVHLLRFLRKNTEETGNGWSGKTIELLNEMNRERK</sequence>
<protein>
    <submittedName>
        <fullName evidence="1">Uncharacterized protein</fullName>
    </submittedName>
</protein>
<evidence type="ECO:0000313" key="1">
    <source>
        <dbReference type="EMBL" id="HIS31414.1"/>
    </source>
</evidence>
<proteinExistence type="predicted"/>
<organism evidence="1 2">
    <name type="scientific">Candidatus Limivivens intestinipullorum</name>
    <dbReference type="NCBI Taxonomy" id="2840858"/>
    <lineage>
        <taxon>Bacteria</taxon>
        <taxon>Bacillati</taxon>
        <taxon>Bacillota</taxon>
        <taxon>Clostridia</taxon>
        <taxon>Lachnospirales</taxon>
        <taxon>Lachnospiraceae</taxon>
        <taxon>Lachnospiraceae incertae sedis</taxon>
        <taxon>Candidatus Limivivens</taxon>
    </lineage>
</organism>
<dbReference type="Proteomes" id="UP000823935">
    <property type="component" value="Unassembled WGS sequence"/>
</dbReference>
<dbReference type="EMBL" id="DVIQ01000039">
    <property type="protein sequence ID" value="HIS31414.1"/>
    <property type="molecule type" value="Genomic_DNA"/>
</dbReference>
<evidence type="ECO:0000313" key="2">
    <source>
        <dbReference type="Proteomes" id="UP000823935"/>
    </source>
</evidence>